<dbReference type="EMBL" id="WOWA01000011">
    <property type="protein sequence ID" value="NLV15354.1"/>
    <property type="molecule type" value="Genomic_DNA"/>
</dbReference>
<dbReference type="Proteomes" id="UP000641625">
    <property type="component" value="Unassembled WGS sequence"/>
</dbReference>
<gene>
    <name evidence="1" type="ORF">GOC77_19005</name>
</gene>
<dbReference type="InterPro" id="IPR012349">
    <property type="entry name" value="Split_barrel_FMN-bd"/>
</dbReference>
<dbReference type="RefSeq" id="WP_170098702.1">
    <property type="nucleotide sequence ID" value="NZ_WOWA01000011.1"/>
</dbReference>
<dbReference type="Gene3D" id="2.30.110.10">
    <property type="entry name" value="Electron Transport, Fmn-binding Protein, Chain A"/>
    <property type="match status" value="1"/>
</dbReference>
<dbReference type="AlphaFoldDB" id="A0A847USG4"/>
<name>A0A847USG4_HALAR</name>
<dbReference type="Pfam" id="PF12900">
    <property type="entry name" value="Pyridox_ox_2"/>
    <property type="match status" value="1"/>
</dbReference>
<dbReference type="InterPro" id="IPR024747">
    <property type="entry name" value="Pyridox_Oxase-rel"/>
</dbReference>
<dbReference type="SUPFAM" id="SSF50475">
    <property type="entry name" value="FMN-binding split barrel"/>
    <property type="match status" value="1"/>
</dbReference>
<sequence length="150" mass="16582">MSSDYQPLLGAELEESIIDEVLTERGVGVLSMAAEGVPYGVPLSFGYDGEDTLYFVFLGATTELRKESYAEQTDVASFTTFDIGQDGTWRSVIVSGPLNRIEIDEWDSARESLADNAYQSNLLSKYELQENPNVWALKAQERSGRAVGQQ</sequence>
<organism evidence="1 2">
    <name type="scientific">Haloarcula argentinensis</name>
    <dbReference type="NCBI Taxonomy" id="43776"/>
    <lineage>
        <taxon>Archaea</taxon>
        <taxon>Methanobacteriati</taxon>
        <taxon>Methanobacteriota</taxon>
        <taxon>Stenosarchaea group</taxon>
        <taxon>Halobacteria</taxon>
        <taxon>Halobacteriales</taxon>
        <taxon>Haloarculaceae</taxon>
        <taxon>Haloarcula</taxon>
    </lineage>
</organism>
<comment type="caution">
    <text evidence="1">The sequence shown here is derived from an EMBL/GenBank/DDBJ whole genome shotgun (WGS) entry which is preliminary data.</text>
</comment>
<accession>A0A847USG4</accession>
<reference evidence="1" key="1">
    <citation type="submission" date="2019-12" db="EMBL/GenBank/DDBJ databases">
        <title>Whole genome sequencing of Haloarcula argentinensis strain pws5.</title>
        <authorList>
            <person name="Verma D.K."/>
            <person name="Gopal K."/>
            <person name="Prasad E.S."/>
        </authorList>
    </citation>
    <scope>NUCLEOTIDE SEQUENCE</scope>
    <source>
        <strain evidence="1">Pws5</strain>
    </source>
</reference>
<evidence type="ECO:0000313" key="1">
    <source>
        <dbReference type="EMBL" id="NLV15354.1"/>
    </source>
</evidence>
<protein>
    <submittedName>
        <fullName evidence="1">Pyridoxamine 5'-phosphate oxidase family protein</fullName>
    </submittedName>
</protein>
<evidence type="ECO:0000313" key="2">
    <source>
        <dbReference type="Proteomes" id="UP000641625"/>
    </source>
</evidence>
<proteinExistence type="predicted"/>